<dbReference type="PROSITE" id="PS51186">
    <property type="entry name" value="GNAT"/>
    <property type="match status" value="1"/>
</dbReference>
<name>A0A4Q1L085_9CELL</name>
<dbReference type="Proteomes" id="UP000289805">
    <property type="component" value="Unassembled WGS sequence"/>
</dbReference>
<accession>A0A4Q1L085</accession>
<dbReference type="EMBL" id="SDJQ01000008">
    <property type="protein sequence ID" value="RXR35269.1"/>
    <property type="molecule type" value="Genomic_DNA"/>
</dbReference>
<dbReference type="InterPro" id="IPR051554">
    <property type="entry name" value="Acetyltransferase_Eis"/>
</dbReference>
<keyword evidence="6" id="KW-1185">Reference proteome</keyword>
<protein>
    <submittedName>
        <fullName evidence="4">GNAT family N-acetyltransferase</fullName>
    </submittedName>
</protein>
<dbReference type="SUPFAM" id="SSF55729">
    <property type="entry name" value="Acyl-CoA N-acyltransferases (Nat)"/>
    <property type="match status" value="1"/>
</dbReference>
<dbReference type="GO" id="GO:0034069">
    <property type="term" value="F:aminoglycoside N-acetyltransferase activity"/>
    <property type="evidence" value="ECO:0007669"/>
    <property type="project" value="TreeGrafter"/>
</dbReference>
<feature type="region of interest" description="Disordered" evidence="1">
    <location>
        <begin position="238"/>
        <end position="262"/>
    </location>
</feature>
<proteinExistence type="predicted"/>
<dbReference type="EMBL" id="SDJR01000007">
    <property type="protein sequence ID" value="RXR25123.1"/>
    <property type="molecule type" value="Genomic_DNA"/>
</dbReference>
<dbReference type="Pfam" id="PF13527">
    <property type="entry name" value="Acetyltransf_9"/>
    <property type="match status" value="1"/>
</dbReference>
<evidence type="ECO:0000313" key="3">
    <source>
        <dbReference type="EMBL" id="RXR25123.1"/>
    </source>
</evidence>
<sequence length="438" mass="47149">MRWASESWRFTTVTTCSAARGDGRGMDTSCEVQPDLARASLPCIVHSRTWMRDYSCYSKPSRRSRRPPRARRLTCTDAPRSSRSPMELRTVTPADLPSLYALWAMAFDAPLMVPVYETDPGRLDRTVVAILPGPTPAADRVVASVCWTPRTLVGLPGPDGATTTLTVGGVANVASAPDMRGRGLIRLALAEAVARMDAAGMDASLLFTGTPGVYRPSGWETFEVPVTRGLLLPDGAARPERPGSTGVVAHHERSPRANSPVPTTFPAWDADLPWQDLATLHDAFHAAPLTTRRTAEHWEHRIPLWYSAAELLTARRPDGSIVGYLVVEVEGEVLRVRELAVGPGDATAPERRGALDVLARAARSLARERGATRAEVRLPRVSAAAALTDALLARGGRETASDATGMLRPVLRSTAEIDALCATTSGPTAGFHWPGDYL</sequence>
<evidence type="ECO:0000313" key="6">
    <source>
        <dbReference type="Proteomes" id="UP000290517"/>
    </source>
</evidence>
<dbReference type="AlphaFoldDB" id="A0A4Q1L085"/>
<gene>
    <name evidence="3" type="ORF">EQW73_12680</name>
    <name evidence="4" type="ORF">EQW78_06650</name>
</gene>
<dbReference type="GO" id="GO:0030649">
    <property type="term" value="P:aminoglycoside antibiotic catabolic process"/>
    <property type="evidence" value="ECO:0007669"/>
    <property type="project" value="TreeGrafter"/>
</dbReference>
<keyword evidence="4" id="KW-0808">Transferase</keyword>
<dbReference type="STRING" id="1713.GCA_000718325_03281"/>
<feature type="domain" description="N-acetyltransferase" evidence="2">
    <location>
        <begin position="86"/>
        <end position="244"/>
    </location>
</feature>
<reference evidence="5 6" key="1">
    <citation type="submission" date="2019-01" db="EMBL/GenBank/DDBJ databases">
        <title>Oerskovia turbata Genome sequencing and assembly.</title>
        <authorList>
            <person name="Dou T."/>
        </authorList>
    </citation>
    <scope>NUCLEOTIDE SEQUENCE [LARGE SCALE GENOMIC DNA]</scope>
    <source>
        <strain evidence="4 5">JCM12123</strain>
        <strain evidence="3 6">JCM3160</strain>
    </source>
</reference>
<feature type="compositionally biased region" description="Basic residues" evidence="1">
    <location>
        <begin position="60"/>
        <end position="72"/>
    </location>
</feature>
<dbReference type="Proteomes" id="UP000290517">
    <property type="component" value="Unassembled WGS sequence"/>
</dbReference>
<evidence type="ECO:0000259" key="2">
    <source>
        <dbReference type="PROSITE" id="PS51186"/>
    </source>
</evidence>
<dbReference type="InterPro" id="IPR000182">
    <property type="entry name" value="GNAT_dom"/>
</dbReference>
<comment type="caution">
    <text evidence="4">The sequence shown here is derived from an EMBL/GenBank/DDBJ whole genome shotgun (WGS) entry which is preliminary data.</text>
</comment>
<dbReference type="PANTHER" id="PTHR37817:SF1">
    <property type="entry name" value="N-ACETYLTRANSFERASE EIS"/>
    <property type="match status" value="1"/>
</dbReference>
<evidence type="ECO:0000313" key="4">
    <source>
        <dbReference type="EMBL" id="RXR35269.1"/>
    </source>
</evidence>
<dbReference type="Gene3D" id="3.40.630.30">
    <property type="match status" value="2"/>
</dbReference>
<feature type="region of interest" description="Disordered" evidence="1">
    <location>
        <begin position="58"/>
        <end position="89"/>
    </location>
</feature>
<evidence type="ECO:0000256" key="1">
    <source>
        <dbReference type="SAM" id="MobiDB-lite"/>
    </source>
</evidence>
<evidence type="ECO:0000313" key="5">
    <source>
        <dbReference type="Proteomes" id="UP000289805"/>
    </source>
</evidence>
<organism evidence="4 5">
    <name type="scientific">Oerskovia turbata</name>
    <dbReference type="NCBI Taxonomy" id="1713"/>
    <lineage>
        <taxon>Bacteria</taxon>
        <taxon>Bacillati</taxon>
        <taxon>Actinomycetota</taxon>
        <taxon>Actinomycetes</taxon>
        <taxon>Micrococcales</taxon>
        <taxon>Cellulomonadaceae</taxon>
        <taxon>Oerskovia</taxon>
    </lineage>
</organism>
<dbReference type="PANTHER" id="PTHR37817">
    <property type="entry name" value="N-ACETYLTRANSFERASE EIS"/>
    <property type="match status" value="1"/>
</dbReference>
<dbReference type="OrthoDB" id="5138008at2"/>
<dbReference type="InterPro" id="IPR016181">
    <property type="entry name" value="Acyl_CoA_acyltransferase"/>
</dbReference>